<dbReference type="OrthoDB" id="10373666at2759"/>
<keyword evidence="3" id="KW-1185">Reference proteome</keyword>
<comment type="caution">
    <text evidence="2">The sequence shown here is derived from an EMBL/GenBank/DDBJ whole genome shotgun (WGS) entry which is preliminary data.</text>
</comment>
<accession>A0A139IET3</accession>
<dbReference type="EMBL" id="LFZO01000126">
    <property type="protein sequence ID" value="KXT13194.1"/>
    <property type="molecule type" value="Genomic_DNA"/>
</dbReference>
<dbReference type="Proteomes" id="UP000073492">
    <property type="component" value="Unassembled WGS sequence"/>
</dbReference>
<evidence type="ECO:0000256" key="1">
    <source>
        <dbReference type="SAM" id="MobiDB-lite"/>
    </source>
</evidence>
<name>A0A139IET3_9PEZI</name>
<evidence type="ECO:0000313" key="2">
    <source>
        <dbReference type="EMBL" id="KXT13194.1"/>
    </source>
</evidence>
<reference evidence="2 3" key="1">
    <citation type="submission" date="2015-07" db="EMBL/GenBank/DDBJ databases">
        <title>Comparative genomics of the Sigatoka disease complex on banana suggests a link between parallel evolutionary changes in Pseudocercospora fijiensis and Pseudocercospora eumusae and increased virulence on the banana host.</title>
        <authorList>
            <person name="Chang T.-C."/>
            <person name="Salvucci A."/>
            <person name="Crous P.W."/>
            <person name="Stergiopoulos I."/>
        </authorList>
    </citation>
    <scope>NUCLEOTIDE SEQUENCE [LARGE SCALE GENOMIC DNA]</scope>
    <source>
        <strain evidence="2 3">CBS 116634</strain>
    </source>
</reference>
<proteinExistence type="predicted"/>
<evidence type="ECO:0000313" key="3">
    <source>
        <dbReference type="Proteomes" id="UP000073492"/>
    </source>
</evidence>
<gene>
    <name evidence="2" type="ORF">AC579_7910</name>
</gene>
<feature type="region of interest" description="Disordered" evidence="1">
    <location>
        <begin position="116"/>
        <end position="139"/>
    </location>
</feature>
<sequence length="139" mass="15084">MSYYCIRFINLCRSEPRTSLSVHMDPLASSGTISEISLLEPVNLASSNTATLFSQTITQTAMATDSELWARGPAEFIKQQIADQKKSEKKRIQECHVAGVLDGVHIIDFAATSGAPAKAMSSSDDASQKPPLKPRSAER</sequence>
<protein>
    <submittedName>
        <fullName evidence="2">Uncharacterized protein</fullName>
    </submittedName>
</protein>
<organism evidence="2 3">
    <name type="scientific">Pseudocercospora musae</name>
    <dbReference type="NCBI Taxonomy" id="113226"/>
    <lineage>
        <taxon>Eukaryota</taxon>
        <taxon>Fungi</taxon>
        <taxon>Dikarya</taxon>
        <taxon>Ascomycota</taxon>
        <taxon>Pezizomycotina</taxon>
        <taxon>Dothideomycetes</taxon>
        <taxon>Dothideomycetidae</taxon>
        <taxon>Mycosphaerellales</taxon>
        <taxon>Mycosphaerellaceae</taxon>
        <taxon>Pseudocercospora</taxon>
    </lineage>
</organism>
<dbReference type="AlphaFoldDB" id="A0A139IET3"/>